<evidence type="ECO:0000259" key="1">
    <source>
        <dbReference type="Pfam" id="PF12680"/>
    </source>
</evidence>
<sequence length="161" mass="18132">MVTFTADDVRLERWVRGSFFIANTEAARSNKMMMERHFLVEWNGDIEATMATIHPKNPWQRIPAFGVDVNGREAVREYYLSRFSSWPGPAMKHFDRVIVTEDCIHVEGTLTVEPRGSFGQVKITAKLLSAPAIIVVDFRDGLILGETVYVDGQTLTGEING</sequence>
<evidence type="ECO:0000313" key="2">
    <source>
        <dbReference type="EMBL" id="AZN70507.1"/>
    </source>
</evidence>
<dbReference type="OrthoDB" id="9182871at2"/>
<evidence type="ECO:0000313" key="3">
    <source>
        <dbReference type="Proteomes" id="UP000268192"/>
    </source>
</evidence>
<name>A0A3S9B0N5_9HYPH</name>
<dbReference type="KEGG" id="abaw:D5400_03755"/>
<dbReference type="EMBL" id="CP032509">
    <property type="protein sequence ID" value="AZN70507.1"/>
    <property type="molecule type" value="Genomic_DNA"/>
</dbReference>
<dbReference type="RefSeq" id="WP_126007784.1">
    <property type="nucleotide sequence ID" value="NZ_CP032509.1"/>
</dbReference>
<accession>A0A3S9B0N5</accession>
<proteinExistence type="predicted"/>
<dbReference type="InterPro" id="IPR037401">
    <property type="entry name" value="SnoaL-like"/>
</dbReference>
<dbReference type="Gene3D" id="3.10.450.50">
    <property type="match status" value="1"/>
</dbReference>
<dbReference type="Pfam" id="PF12680">
    <property type="entry name" value="SnoaL_2"/>
    <property type="match status" value="1"/>
</dbReference>
<gene>
    <name evidence="2" type="ORF">D5400_03755</name>
</gene>
<dbReference type="SUPFAM" id="SSF54427">
    <property type="entry name" value="NTF2-like"/>
    <property type="match status" value="1"/>
</dbReference>
<dbReference type="Proteomes" id="UP000268192">
    <property type="component" value="Chromosome"/>
</dbReference>
<keyword evidence="3" id="KW-1185">Reference proteome</keyword>
<reference evidence="2 3" key="1">
    <citation type="submission" date="2018-09" db="EMBL/GenBank/DDBJ databases">
        <title>Marinorhizobium profundi gen. nov., sp. nov., isolated from a deep-sea sediment sample from the New Britain Trench and proposal of Marinorhizobiaceae fam. nov. in the order Rhizobiales of the class Alphaproteobacteria.</title>
        <authorList>
            <person name="Cao J."/>
        </authorList>
    </citation>
    <scope>NUCLEOTIDE SEQUENCE [LARGE SCALE GENOMIC DNA]</scope>
    <source>
        <strain evidence="2 3">WS11</strain>
    </source>
</reference>
<feature type="domain" description="SnoaL-like" evidence="1">
    <location>
        <begin position="36"/>
        <end position="143"/>
    </location>
</feature>
<dbReference type="InterPro" id="IPR032710">
    <property type="entry name" value="NTF2-like_dom_sf"/>
</dbReference>
<protein>
    <recommendedName>
        <fullName evidence="1">SnoaL-like domain-containing protein</fullName>
    </recommendedName>
</protein>
<dbReference type="AlphaFoldDB" id="A0A3S9B0N5"/>
<organism evidence="2 3">
    <name type="scientific">Georhizobium profundi</name>
    <dbReference type="NCBI Taxonomy" id="2341112"/>
    <lineage>
        <taxon>Bacteria</taxon>
        <taxon>Pseudomonadati</taxon>
        <taxon>Pseudomonadota</taxon>
        <taxon>Alphaproteobacteria</taxon>
        <taxon>Hyphomicrobiales</taxon>
        <taxon>Rhizobiaceae</taxon>
        <taxon>Georhizobium</taxon>
    </lineage>
</organism>